<keyword evidence="13" id="KW-1185">Reference proteome</keyword>
<dbReference type="Gene3D" id="3.40.50.720">
    <property type="entry name" value="NAD(P)-binding Rossmann-like Domain"/>
    <property type="match status" value="1"/>
</dbReference>
<evidence type="ECO:0000256" key="2">
    <source>
        <dbReference type="ARBA" id="ARBA00001911"/>
    </source>
</evidence>
<proteinExistence type="inferred from homology"/>
<dbReference type="EC" id="5.1.3.2" evidence="5"/>
<dbReference type="Pfam" id="PF01370">
    <property type="entry name" value="Epimerase"/>
    <property type="match status" value="1"/>
</dbReference>
<dbReference type="EMBL" id="FNTX01000001">
    <property type="protein sequence ID" value="SED82760.1"/>
    <property type="molecule type" value="Genomic_DNA"/>
</dbReference>
<dbReference type="InterPro" id="IPR036291">
    <property type="entry name" value="NAD(P)-bd_dom_sf"/>
</dbReference>
<evidence type="ECO:0000256" key="7">
    <source>
        <dbReference type="ARBA" id="ARBA00023027"/>
    </source>
</evidence>
<evidence type="ECO:0000256" key="5">
    <source>
        <dbReference type="ARBA" id="ARBA00013189"/>
    </source>
</evidence>
<evidence type="ECO:0000256" key="8">
    <source>
        <dbReference type="ARBA" id="ARBA00023235"/>
    </source>
</evidence>
<comment type="pathway">
    <text evidence="3">Carbohydrate metabolism; galactose metabolism.</text>
</comment>
<evidence type="ECO:0000256" key="3">
    <source>
        <dbReference type="ARBA" id="ARBA00004947"/>
    </source>
</evidence>
<evidence type="ECO:0000256" key="10">
    <source>
        <dbReference type="ARBA" id="ARBA00033067"/>
    </source>
</evidence>
<keyword evidence="8" id="KW-0413">Isomerase</keyword>
<evidence type="ECO:0000313" key="13">
    <source>
        <dbReference type="Proteomes" id="UP000199220"/>
    </source>
</evidence>
<keyword evidence="7" id="KW-0520">NAD</keyword>
<dbReference type="SUPFAM" id="SSF51735">
    <property type="entry name" value="NAD(P)-binding Rossmann-fold domains"/>
    <property type="match status" value="1"/>
</dbReference>
<dbReference type="Proteomes" id="UP000199220">
    <property type="component" value="Unassembled WGS sequence"/>
</dbReference>
<organism evidence="12 13">
    <name type="scientific">Ruania alba</name>
    <dbReference type="NCBI Taxonomy" id="648782"/>
    <lineage>
        <taxon>Bacteria</taxon>
        <taxon>Bacillati</taxon>
        <taxon>Actinomycetota</taxon>
        <taxon>Actinomycetes</taxon>
        <taxon>Micrococcales</taxon>
        <taxon>Ruaniaceae</taxon>
        <taxon>Ruania</taxon>
    </lineage>
</organism>
<gene>
    <name evidence="12" type="ORF">SAMN04488554_0805</name>
</gene>
<feature type="domain" description="NAD-dependent epimerase/dehydratase" evidence="11">
    <location>
        <begin position="3"/>
        <end position="243"/>
    </location>
</feature>
<accession>A0A1H5DVN1</accession>
<dbReference type="InterPro" id="IPR001509">
    <property type="entry name" value="Epimerase_deHydtase"/>
</dbReference>
<reference evidence="13" key="1">
    <citation type="submission" date="2016-10" db="EMBL/GenBank/DDBJ databases">
        <authorList>
            <person name="Varghese N."/>
            <person name="Submissions S."/>
        </authorList>
    </citation>
    <scope>NUCLEOTIDE SEQUENCE [LARGE SCALE GENOMIC DNA]</scope>
    <source>
        <strain evidence="13">DSM 21368</strain>
    </source>
</reference>
<dbReference type="RefSeq" id="WP_089771790.1">
    <property type="nucleotide sequence ID" value="NZ_FNTX01000001.1"/>
</dbReference>
<evidence type="ECO:0000313" key="12">
    <source>
        <dbReference type="EMBL" id="SED82760.1"/>
    </source>
</evidence>
<comment type="cofactor">
    <cofactor evidence="2">
        <name>NAD(+)</name>
        <dbReference type="ChEBI" id="CHEBI:57540"/>
    </cofactor>
</comment>
<name>A0A1H5DVN1_9MICO</name>
<protein>
    <recommendedName>
        <fullName evidence="6">UDP-glucose 4-epimerase</fullName>
        <ecNumber evidence="5">5.1.3.2</ecNumber>
    </recommendedName>
    <alternativeName>
        <fullName evidence="10">Galactowaldenase</fullName>
    </alternativeName>
    <alternativeName>
        <fullName evidence="9">UDP-galactose 4-epimerase</fullName>
    </alternativeName>
</protein>
<evidence type="ECO:0000256" key="1">
    <source>
        <dbReference type="ARBA" id="ARBA00000083"/>
    </source>
</evidence>
<comment type="catalytic activity">
    <reaction evidence="1">
        <text>UDP-alpha-D-glucose = UDP-alpha-D-galactose</text>
        <dbReference type="Rhea" id="RHEA:22168"/>
        <dbReference type="ChEBI" id="CHEBI:58885"/>
        <dbReference type="ChEBI" id="CHEBI:66914"/>
        <dbReference type="EC" id="5.1.3.2"/>
    </reaction>
</comment>
<dbReference type="GO" id="GO:0006012">
    <property type="term" value="P:galactose metabolic process"/>
    <property type="evidence" value="ECO:0007669"/>
    <property type="project" value="UniProtKB-UniPathway"/>
</dbReference>
<dbReference type="NCBIfam" id="TIGR01179">
    <property type="entry name" value="galE"/>
    <property type="match status" value="1"/>
</dbReference>
<dbReference type="AlphaFoldDB" id="A0A1H5DVN1"/>
<dbReference type="PANTHER" id="PTHR43725">
    <property type="entry name" value="UDP-GLUCOSE 4-EPIMERASE"/>
    <property type="match status" value="1"/>
</dbReference>
<evidence type="ECO:0000256" key="4">
    <source>
        <dbReference type="ARBA" id="ARBA00007637"/>
    </source>
</evidence>
<dbReference type="OrthoDB" id="9801785at2"/>
<evidence type="ECO:0000259" key="11">
    <source>
        <dbReference type="Pfam" id="PF01370"/>
    </source>
</evidence>
<sequence>MKVLVTGGAGYLGSVTATALEQAGHLPVILDSLLTGPRSFTRGRVFYEGDVADRALLRRILAEHPDIGVTVHMAARASVPDSVADPVAYYRDNVAKSVELFDCLTAAGHPRVLFSSSAAVYAAAPTFEVSETSPVAPGSPYARTKLMVEQILQDLAAATDLRGVILRYFNPVGSDPDLRSGIHAAEPTHVLGQLIRTARGEQDHFTLTGTDLPTRDGTGLRDYVHAWDLARAHVRAVERFDQVLTAVGENTVVLNIGTGTGVTVRELHAAVERVAGAVVPLREAPARPGDAVGAYARVDRAHELLGWQAELTLDEAIASSLAWAERRTDLLRARPRDDG</sequence>
<dbReference type="STRING" id="648782.SAMN04488554_0805"/>
<evidence type="ECO:0000256" key="9">
    <source>
        <dbReference type="ARBA" id="ARBA00031367"/>
    </source>
</evidence>
<evidence type="ECO:0000256" key="6">
    <source>
        <dbReference type="ARBA" id="ARBA00018569"/>
    </source>
</evidence>
<comment type="similarity">
    <text evidence="4">Belongs to the NAD(P)-dependent epimerase/dehydratase family.</text>
</comment>
<dbReference type="Gene3D" id="3.90.25.10">
    <property type="entry name" value="UDP-galactose 4-epimerase, domain 1"/>
    <property type="match status" value="1"/>
</dbReference>
<dbReference type="GO" id="GO:0003978">
    <property type="term" value="F:UDP-glucose 4-epimerase activity"/>
    <property type="evidence" value="ECO:0007669"/>
    <property type="project" value="UniProtKB-EC"/>
</dbReference>
<dbReference type="InterPro" id="IPR005886">
    <property type="entry name" value="UDP_G4E"/>
</dbReference>
<dbReference type="UniPathway" id="UPA00214"/>